<accession>A0ABD0JXH0</accession>
<dbReference type="SUPFAM" id="SSF88723">
    <property type="entry name" value="PIN domain-like"/>
    <property type="match status" value="1"/>
</dbReference>
<sequence>MGVHGLWPLLNPTKQKKSLKSLKGQTVAVDLSGWVVENSNVREMKNRVMKPHLRTLFFRTSALLQHGVNLIFVIEGEAPKMKQAEMDKRLQSRFGPTTGVGSKHRYSRPHLKALLRECCELLDAMGVPYLQSRGEAETLCAVLNQAGIVDACVSDDGDCFLYGATTVYKNLTLDSKDPHVDSYSMEDIQSQLGLTRERLVALALLLGCDYYPAGVPGVGEAWALKLLTSLNKVNILERFEKWKGMKRDSCLDGVEVFVWQRAAALPDFPPHQVIEEFMAPKEKLPAVVLVWERPKMRRMIEFAEKYLEWPRQYSLDKIMPLTTLWDQRDLLQDRIVKKRVRQGVPCFEIEWQCENEDLLKETGEKQLLVTLEEQELFGKCFPSVVAEFTQQITASKPPKKRAAGKKTKVQKENTESLVNQLETLTLTESQSAVSQSLSLPPVQQLVLSKQSAGGRPKCKETANVVDLEEQQTVQQSAEELERFQAVGGLPCTVADERDVLRDLHDTSDCLEVFVPLSQRLRERIGKVGTSVAVNEKKRGGQKTAQKVKTQIISTHLLNWSDSDDGDDGAGDVDADNALSRSRYSDSAFLPVTRVSQLTTQSHSTEKSLSEECTGACPAVPAISTLPCITYSHEMESPKGRIATLDLFSKTEGELGKPVPGCDVSDLGSSYVSDGHFTLHHSLFTSMDCSGANVHSAVNSPNLFCTSTTGVATTSEATDKEDGSSVCREDCMTDGVHISSSHTANETKTSGCDKPQNLDCVENLTGKFQTTDKTCDERELSSSELFLPLSQRLKLRQKGKNVDALKDVSNFKG</sequence>
<evidence type="ECO:0000313" key="18">
    <source>
        <dbReference type="Proteomes" id="UP001519460"/>
    </source>
</evidence>
<dbReference type="GO" id="GO:0006281">
    <property type="term" value="P:DNA repair"/>
    <property type="evidence" value="ECO:0007669"/>
    <property type="project" value="UniProtKB-KW"/>
</dbReference>
<keyword evidence="8" id="KW-0378">Hydrolase</keyword>
<feature type="domain" description="XPG-I" evidence="15">
    <location>
        <begin position="123"/>
        <end position="194"/>
    </location>
</feature>
<dbReference type="InterPro" id="IPR006086">
    <property type="entry name" value="XPG-I_dom"/>
</dbReference>
<dbReference type="Pfam" id="PF18704">
    <property type="entry name" value="Chromo_2"/>
    <property type="match status" value="1"/>
</dbReference>
<dbReference type="SMART" id="SM00485">
    <property type="entry name" value="XPGN"/>
    <property type="match status" value="1"/>
</dbReference>
<comment type="subunit">
    <text evidence="13">Largely monomeric, dimerizes on the Holliday junction and the first nick occurs upon dimerization at the junction.</text>
</comment>
<dbReference type="SMART" id="SM00484">
    <property type="entry name" value="XPGI"/>
    <property type="match status" value="1"/>
</dbReference>
<evidence type="ECO:0000256" key="9">
    <source>
        <dbReference type="ARBA" id="ARBA00022842"/>
    </source>
</evidence>
<keyword evidence="7" id="KW-0227">DNA damage</keyword>
<dbReference type="Proteomes" id="UP001519460">
    <property type="component" value="Unassembled WGS sequence"/>
</dbReference>
<comment type="cofactor">
    <cofactor evidence="1">
        <name>Mg(2+)</name>
        <dbReference type="ChEBI" id="CHEBI:18420"/>
    </cofactor>
</comment>
<evidence type="ECO:0000256" key="4">
    <source>
        <dbReference type="ARBA" id="ARBA00022722"/>
    </source>
</evidence>
<name>A0ABD0JXH0_9CAEN</name>
<keyword evidence="18" id="KW-1185">Reference proteome</keyword>
<evidence type="ECO:0000256" key="14">
    <source>
        <dbReference type="ARBA" id="ARBA00070188"/>
    </source>
</evidence>
<dbReference type="InterPro" id="IPR041012">
    <property type="entry name" value="GEN_chromo"/>
</dbReference>
<keyword evidence="4" id="KW-0540">Nuclease</keyword>
<proteinExistence type="inferred from homology"/>
<dbReference type="SMART" id="SM00279">
    <property type="entry name" value="HhH2"/>
    <property type="match status" value="1"/>
</dbReference>
<organism evidence="17 18">
    <name type="scientific">Batillaria attramentaria</name>
    <dbReference type="NCBI Taxonomy" id="370345"/>
    <lineage>
        <taxon>Eukaryota</taxon>
        <taxon>Metazoa</taxon>
        <taxon>Spiralia</taxon>
        <taxon>Lophotrochozoa</taxon>
        <taxon>Mollusca</taxon>
        <taxon>Gastropoda</taxon>
        <taxon>Caenogastropoda</taxon>
        <taxon>Sorbeoconcha</taxon>
        <taxon>Cerithioidea</taxon>
        <taxon>Batillariidae</taxon>
        <taxon>Batillaria</taxon>
    </lineage>
</organism>
<reference evidence="17 18" key="1">
    <citation type="journal article" date="2023" name="Sci. Data">
        <title>Genome assembly of the Korean intertidal mud-creeper Batillaria attramentaria.</title>
        <authorList>
            <person name="Patra A.K."/>
            <person name="Ho P.T."/>
            <person name="Jun S."/>
            <person name="Lee S.J."/>
            <person name="Kim Y."/>
            <person name="Won Y.J."/>
        </authorList>
    </citation>
    <scope>NUCLEOTIDE SEQUENCE [LARGE SCALE GENOMIC DNA]</scope>
    <source>
        <strain evidence="17">Wonlab-2016</strain>
    </source>
</reference>
<dbReference type="Gene3D" id="1.10.150.20">
    <property type="entry name" value="5' to 3' exonuclease, C-terminal subdomain"/>
    <property type="match status" value="1"/>
</dbReference>
<dbReference type="Pfam" id="PF00752">
    <property type="entry name" value="XPG_N"/>
    <property type="match status" value="1"/>
</dbReference>
<dbReference type="InterPro" id="IPR006084">
    <property type="entry name" value="XPG/Rad2"/>
</dbReference>
<keyword evidence="9" id="KW-0460">Magnesium</keyword>
<dbReference type="SUPFAM" id="SSF47807">
    <property type="entry name" value="5' to 3' exonuclease, C-terminal subdomain"/>
    <property type="match status" value="1"/>
</dbReference>
<evidence type="ECO:0000256" key="2">
    <source>
        <dbReference type="ARBA" id="ARBA00004123"/>
    </source>
</evidence>
<feature type="domain" description="XPG N-terminal" evidence="16">
    <location>
        <begin position="1"/>
        <end position="96"/>
    </location>
</feature>
<keyword evidence="3" id="KW-0597">Phosphoprotein</keyword>
<dbReference type="Gene3D" id="3.40.50.1010">
    <property type="entry name" value="5'-nuclease"/>
    <property type="match status" value="1"/>
</dbReference>
<keyword evidence="10" id="KW-0234">DNA repair</keyword>
<dbReference type="GO" id="GO:0008821">
    <property type="term" value="F:crossover junction DNA endonuclease activity"/>
    <property type="evidence" value="ECO:0007669"/>
    <property type="project" value="UniProtKB-ARBA"/>
</dbReference>
<evidence type="ECO:0000256" key="3">
    <source>
        <dbReference type="ARBA" id="ARBA00022553"/>
    </source>
</evidence>
<dbReference type="FunFam" id="3.40.50.1010:FF:000024">
    <property type="entry name" value="flap endonuclease GEN homolog 1"/>
    <property type="match status" value="1"/>
</dbReference>
<evidence type="ECO:0000256" key="10">
    <source>
        <dbReference type="ARBA" id="ARBA00023204"/>
    </source>
</evidence>
<dbReference type="PANTHER" id="PTHR11081:SF70">
    <property type="entry name" value="FLAP ENDONUCLEASE GEN HOMOLOG 1"/>
    <property type="match status" value="1"/>
</dbReference>
<evidence type="ECO:0000256" key="11">
    <source>
        <dbReference type="ARBA" id="ARBA00023242"/>
    </source>
</evidence>
<dbReference type="PRINTS" id="PR00853">
    <property type="entry name" value="XPGRADSUPER"/>
</dbReference>
<keyword evidence="5" id="KW-0479">Metal-binding</keyword>
<dbReference type="AlphaFoldDB" id="A0ABD0JXH0"/>
<dbReference type="CDD" id="cd09869">
    <property type="entry name" value="PIN_GEN1"/>
    <property type="match status" value="1"/>
</dbReference>
<protein>
    <recommendedName>
        <fullName evidence="14">Flap endonuclease GEN homolog 1</fullName>
    </recommendedName>
</protein>
<dbReference type="GO" id="GO:0017108">
    <property type="term" value="F:5'-flap endonuclease activity"/>
    <property type="evidence" value="ECO:0007669"/>
    <property type="project" value="UniProtKB-ARBA"/>
</dbReference>
<evidence type="ECO:0000256" key="1">
    <source>
        <dbReference type="ARBA" id="ARBA00001946"/>
    </source>
</evidence>
<evidence type="ECO:0000256" key="13">
    <source>
        <dbReference type="ARBA" id="ARBA00063132"/>
    </source>
</evidence>
<dbReference type="GO" id="GO:0005634">
    <property type="term" value="C:nucleus"/>
    <property type="evidence" value="ECO:0007669"/>
    <property type="project" value="UniProtKB-SubCell"/>
</dbReference>
<evidence type="ECO:0000256" key="6">
    <source>
        <dbReference type="ARBA" id="ARBA00022759"/>
    </source>
</evidence>
<dbReference type="InterPro" id="IPR006085">
    <property type="entry name" value="XPG_DNA_repair_N"/>
</dbReference>
<gene>
    <name evidence="17" type="ORF">BaRGS_00029013</name>
</gene>
<evidence type="ECO:0000256" key="5">
    <source>
        <dbReference type="ARBA" id="ARBA00022723"/>
    </source>
</evidence>
<dbReference type="PANTHER" id="PTHR11081">
    <property type="entry name" value="FLAP ENDONUCLEASE FAMILY MEMBER"/>
    <property type="match status" value="1"/>
</dbReference>
<evidence type="ECO:0000259" key="15">
    <source>
        <dbReference type="SMART" id="SM00484"/>
    </source>
</evidence>
<evidence type="ECO:0000313" key="17">
    <source>
        <dbReference type="EMBL" id="KAK7479737.1"/>
    </source>
</evidence>
<dbReference type="InterPro" id="IPR029060">
    <property type="entry name" value="PIN-like_dom_sf"/>
</dbReference>
<dbReference type="EMBL" id="JACVVK020000296">
    <property type="protein sequence ID" value="KAK7479737.1"/>
    <property type="molecule type" value="Genomic_DNA"/>
</dbReference>
<evidence type="ECO:0000256" key="8">
    <source>
        <dbReference type="ARBA" id="ARBA00022801"/>
    </source>
</evidence>
<evidence type="ECO:0000256" key="7">
    <source>
        <dbReference type="ARBA" id="ARBA00022763"/>
    </source>
</evidence>
<dbReference type="GO" id="GO:0046872">
    <property type="term" value="F:metal ion binding"/>
    <property type="evidence" value="ECO:0007669"/>
    <property type="project" value="UniProtKB-KW"/>
</dbReference>
<comment type="caution">
    <text evidence="17">The sequence shown here is derived from an EMBL/GenBank/DDBJ whole genome shotgun (WGS) entry which is preliminary data.</text>
</comment>
<comment type="subcellular location">
    <subcellularLocation>
        <location evidence="2">Nucleus</location>
    </subcellularLocation>
</comment>
<evidence type="ECO:0000259" key="16">
    <source>
        <dbReference type="SMART" id="SM00485"/>
    </source>
</evidence>
<dbReference type="Pfam" id="PF00867">
    <property type="entry name" value="XPG_I"/>
    <property type="match status" value="1"/>
</dbReference>
<comment type="similarity">
    <text evidence="12">Belongs to the XPG/RAD2 endonuclease family. GEN subfamily.</text>
</comment>
<dbReference type="GO" id="GO:0000400">
    <property type="term" value="F:four-way junction DNA binding"/>
    <property type="evidence" value="ECO:0007669"/>
    <property type="project" value="UniProtKB-ARBA"/>
</dbReference>
<dbReference type="InterPro" id="IPR036279">
    <property type="entry name" value="5-3_exonuclease_C_sf"/>
</dbReference>
<evidence type="ECO:0000256" key="12">
    <source>
        <dbReference type="ARBA" id="ARBA00038112"/>
    </source>
</evidence>
<dbReference type="FunFam" id="1.10.150.20:FF:000030">
    <property type="entry name" value="Flap endonuclease GEN-like 1"/>
    <property type="match status" value="1"/>
</dbReference>
<keyword evidence="6" id="KW-0255">Endonuclease</keyword>
<keyword evidence="11" id="KW-0539">Nucleus</keyword>
<dbReference type="InterPro" id="IPR008918">
    <property type="entry name" value="HhH2"/>
</dbReference>